<gene>
    <name evidence="2" type="ORF">LDC_2531</name>
</gene>
<dbReference type="PANTHER" id="PTHR46743">
    <property type="entry name" value="TEICHOIC ACIDS EXPORT ATP-BINDING PROTEIN TAGH"/>
    <property type="match status" value="1"/>
</dbReference>
<dbReference type="SUPFAM" id="SSF52540">
    <property type="entry name" value="P-loop containing nucleoside triphosphate hydrolases"/>
    <property type="match status" value="1"/>
</dbReference>
<dbReference type="InterPro" id="IPR027417">
    <property type="entry name" value="P-loop_NTPase"/>
</dbReference>
<reference evidence="2" key="2">
    <citation type="journal article" date="2011" name="Microb. Ecol.">
        <title>Taxonomic and Functional Metagenomic Profiling of the Microbial Community in the Anoxic Sediment of a Sub-saline Shallow Lake (Laguna de Carrizo, Central Spain).</title>
        <authorList>
            <person name="Ferrer M."/>
            <person name="Guazzaroni M.E."/>
            <person name="Richter M."/>
            <person name="Garcia-Salamanca A."/>
            <person name="Yarza P."/>
            <person name="Suarez-Suarez A."/>
            <person name="Solano J."/>
            <person name="Alcaide M."/>
            <person name="van Dillewijn P."/>
            <person name="Molina-Henares M.A."/>
            <person name="Lopez-Cortes N."/>
            <person name="Al-Ramahi Y."/>
            <person name="Guerrero C."/>
            <person name="Acosta A."/>
            <person name="de Eugenio L.I."/>
            <person name="Martinez V."/>
            <person name="Marques S."/>
            <person name="Rojo F."/>
            <person name="Santero E."/>
            <person name="Genilloud O."/>
            <person name="Perez-Perez J."/>
            <person name="Rossello-Mora R."/>
            <person name="Ramos J.L."/>
        </authorList>
    </citation>
    <scope>NUCLEOTIDE SEQUENCE</scope>
</reference>
<dbReference type="GO" id="GO:0005524">
    <property type="term" value="F:ATP binding"/>
    <property type="evidence" value="ECO:0007669"/>
    <property type="project" value="UniProtKB-KW"/>
</dbReference>
<evidence type="ECO:0000256" key="1">
    <source>
        <dbReference type="SAM" id="MobiDB-lite"/>
    </source>
</evidence>
<evidence type="ECO:0000313" key="2">
    <source>
        <dbReference type="EMBL" id="EFK95460.1"/>
    </source>
</evidence>
<dbReference type="Gene3D" id="3.40.50.300">
    <property type="entry name" value="P-loop containing nucleotide triphosphate hydrolases"/>
    <property type="match status" value="1"/>
</dbReference>
<sequence length="131" mass="14548">IDTPVKRYSSGMFSRLGFSVAAHMEPDIMLVDEVLSVGDIAFQAKCAQKMRQLLETDTTIVLVSHNLSLVQNLCKRVLLLDRGGVVRDGAPEEVIPHYQDMIYQKTEEDLKRKKAGGDNGHPEAGKTGRDH</sequence>
<proteinExistence type="predicted"/>
<keyword evidence="2" id="KW-0547">Nucleotide-binding</keyword>
<dbReference type="EMBL" id="ADZX01000768">
    <property type="protein sequence ID" value="EFK95460.1"/>
    <property type="molecule type" value="Genomic_DNA"/>
</dbReference>
<organism evidence="2">
    <name type="scientific">sediment metagenome</name>
    <dbReference type="NCBI Taxonomy" id="749907"/>
    <lineage>
        <taxon>unclassified sequences</taxon>
        <taxon>metagenomes</taxon>
        <taxon>ecological metagenomes</taxon>
    </lineage>
</organism>
<dbReference type="PANTHER" id="PTHR46743:SF2">
    <property type="entry name" value="TEICHOIC ACIDS EXPORT ATP-BINDING PROTEIN TAGH"/>
    <property type="match status" value="1"/>
</dbReference>
<keyword evidence="2" id="KW-0067">ATP-binding</keyword>
<accession>D9PLV5</accession>
<feature type="non-terminal residue" evidence="2">
    <location>
        <position position="1"/>
    </location>
</feature>
<comment type="caution">
    <text evidence="2">The sequence shown here is derived from an EMBL/GenBank/DDBJ whole genome shotgun (WGS) entry which is preliminary data.</text>
</comment>
<reference evidence="2" key="1">
    <citation type="submission" date="2010-07" db="EMBL/GenBank/DDBJ databases">
        <authorList>
            <consortium name="CONSOLIDER consortium CSD2007-00005"/>
            <person name="Guazzaroni M.-E."/>
            <person name="Richter M."/>
            <person name="Garcia-Salamanca A."/>
            <person name="Yarza P."/>
            <person name="Ferrer M."/>
        </authorList>
    </citation>
    <scope>NUCLEOTIDE SEQUENCE</scope>
</reference>
<dbReference type="AlphaFoldDB" id="D9PLV5"/>
<protein>
    <submittedName>
        <fullName evidence="2">ABC transporter, ATP-binding protein</fullName>
    </submittedName>
</protein>
<dbReference type="InterPro" id="IPR050683">
    <property type="entry name" value="Bact_Polysacc_Export_ATP-bd"/>
</dbReference>
<feature type="region of interest" description="Disordered" evidence="1">
    <location>
        <begin position="109"/>
        <end position="131"/>
    </location>
</feature>
<name>D9PLV5_9ZZZZ</name>
<feature type="compositionally biased region" description="Basic and acidic residues" evidence="1">
    <location>
        <begin position="120"/>
        <end position="131"/>
    </location>
</feature>